<dbReference type="Proteomes" id="UP001164539">
    <property type="component" value="Chromosome 3"/>
</dbReference>
<comment type="caution">
    <text evidence="1">The sequence shown here is derived from an EMBL/GenBank/DDBJ whole genome shotgun (WGS) entry which is preliminary data.</text>
</comment>
<protein>
    <submittedName>
        <fullName evidence="1">Uncharacterized protein</fullName>
    </submittedName>
</protein>
<dbReference type="EMBL" id="CM051396">
    <property type="protein sequence ID" value="KAJ4723633.1"/>
    <property type="molecule type" value="Genomic_DNA"/>
</dbReference>
<name>A0ACC1YJC8_MELAZ</name>
<reference evidence="1 2" key="1">
    <citation type="journal article" date="2023" name="Science">
        <title>Complex scaffold remodeling in plant triterpene biosynthesis.</title>
        <authorList>
            <person name="De La Pena R."/>
            <person name="Hodgson H."/>
            <person name="Liu J.C."/>
            <person name="Stephenson M.J."/>
            <person name="Martin A.C."/>
            <person name="Owen C."/>
            <person name="Harkess A."/>
            <person name="Leebens-Mack J."/>
            <person name="Jimenez L.E."/>
            <person name="Osbourn A."/>
            <person name="Sattely E.S."/>
        </authorList>
    </citation>
    <scope>NUCLEOTIDE SEQUENCE [LARGE SCALE GENOMIC DNA]</scope>
    <source>
        <strain evidence="2">cv. JPN11</strain>
        <tissue evidence="1">Leaf</tissue>
    </source>
</reference>
<evidence type="ECO:0000313" key="1">
    <source>
        <dbReference type="EMBL" id="KAJ4723633.1"/>
    </source>
</evidence>
<keyword evidence="2" id="KW-1185">Reference proteome</keyword>
<evidence type="ECO:0000313" key="2">
    <source>
        <dbReference type="Proteomes" id="UP001164539"/>
    </source>
</evidence>
<sequence>MTIKEPNTVATASTPCPSNMHPQEPNNIWVQNIATFITSPGALDSCCVVVLYLGFNVFCNAVLTERVCAEIFVLEFVDCCYWFYAYLASEAACILFFLFSGDFLGFLLFGYFPWFFLSGAGDLLGFFSGNFLPFLLPGAGYLLGSFPADFLGFLLPGAGDLLGFSSGDFLGFLLPGAGDLPGFSSGDFLGFQLVFALNFP</sequence>
<proteinExistence type="predicted"/>
<organism evidence="1 2">
    <name type="scientific">Melia azedarach</name>
    <name type="common">Chinaberry tree</name>
    <dbReference type="NCBI Taxonomy" id="155640"/>
    <lineage>
        <taxon>Eukaryota</taxon>
        <taxon>Viridiplantae</taxon>
        <taxon>Streptophyta</taxon>
        <taxon>Embryophyta</taxon>
        <taxon>Tracheophyta</taxon>
        <taxon>Spermatophyta</taxon>
        <taxon>Magnoliopsida</taxon>
        <taxon>eudicotyledons</taxon>
        <taxon>Gunneridae</taxon>
        <taxon>Pentapetalae</taxon>
        <taxon>rosids</taxon>
        <taxon>malvids</taxon>
        <taxon>Sapindales</taxon>
        <taxon>Meliaceae</taxon>
        <taxon>Melia</taxon>
    </lineage>
</organism>
<accession>A0ACC1YJC8</accession>
<gene>
    <name evidence="1" type="ORF">OWV82_006979</name>
</gene>